<keyword evidence="1" id="KW-0812">Transmembrane</keyword>
<organism evidence="2">
    <name type="scientific">Cacopsylla melanoneura</name>
    <dbReference type="NCBI Taxonomy" id="428564"/>
    <lineage>
        <taxon>Eukaryota</taxon>
        <taxon>Metazoa</taxon>
        <taxon>Ecdysozoa</taxon>
        <taxon>Arthropoda</taxon>
        <taxon>Hexapoda</taxon>
        <taxon>Insecta</taxon>
        <taxon>Pterygota</taxon>
        <taxon>Neoptera</taxon>
        <taxon>Paraneoptera</taxon>
        <taxon>Hemiptera</taxon>
        <taxon>Sternorrhyncha</taxon>
        <taxon>Psylloidea</taxon>
        <taxon>Psyllidae</taxon>
        <taxon>Psyllinae</taxon>
        <taxon>Cacopsylla</taxon>
    </lineage>
</organism>
<keyword evidence="1" id="KW-0472">Membrane</keyword>
<accession>A0A8D8QP50</accession>
<evidence type="ECO:0000313" key="2">
    <source>
        <dbReference type="EMBL" id="CAG6634874.1"/>
    </source>
</evidence>
<feature type="transmembrane region" description="Helical" evidence="1">
    <location>
        <begin position="135"/>
        <end position="154"/>
    </location>
</feature>
<keyword evidence="1" id="KW-1133">Transmembrane helix</keyword>
<protein>
    <submittedName>
        <fullName evidence="2">Uncharacterized protein</fullName>
    </submittedName>
</protein>
<evidence type="ECO:0000256" key="1">
    <source>
        <dbReference type="SAM" id="Phobius"/>
    </source>
</evidence>
<dbReference type="EMBL" id="HBUF01087976">
    <property type="protein sequence ID" value="CAG6634874.1"/>
    <property type="molecule type" value="Transcribed_RNA"/>
</dbReference>
<feature type="transmembrane region" description="Helical" evidence="1">
    <location>
        <begin position="6"/>
        <end position="24"/>
    </location>
</feature>
<proteinExistence type="predicted"/>
<name>A0A8D8QP50_9HEMI</name>
<dbReference type="AlphaFoldDB" id="A0A8D8QP50"/>
<sequence>MCHVYVVYNIIFYIINIILCLYLTGQSNPNTSWLAITILSSSNTIHQYDSISEQLSCEIKNFSRYVESSSLLQGFFSNFFSSFSLKRTNFIEKSICKISMDLIEDVTNGISQSKSLERASHDVTGCFFIFSKRPFLLYMTFYGIFEVRFGFFALF</sequence>
<reference evidence="2" key="1">
    <citation type="submission" date="2021-05" db="EMBL/GenBank/DDBJ databases">
        <authorList>
            <person name="Alioto T."/>
            <person name="Alioto T."/>
            <person name="Gomez Garrido J."/>
        </authorList>
    </citation>
    <scope>NUCLEOTIDE SEQUENCE</scope>
</reference>